<feature type="region of interest" description="Disordered" evidence="4">
    <location>
        <begin position="52"/>
        <end position="107"/>
    </location>
</feature>
<keyword evidence="2 3" id="KW-0040">ANK repeat</keyword>
<gene>
    <name evidence="5" type="ORF">CAOG_001721</name>
</gene>
<evidence type="ECO:0000256" key="3">
    <source>
        <dbReference type="PROSITE-ProRule" id="PRU00023"/>
    </source>
</evidence>
<dbReference type="PROSITE" id="PS50297">
    <property type="entry name" value="ANK_REP_REGION"/>
    <property type="match status" value="2"/>
</dbReference>
<dbReference type="PANTHER" id="PTHR24123">
    <property type="entry name" value="ANKYRIN REPEAT-CONTAINING"/>
    <property type="match status" value="1"/>
</dbReference>
<feature type="repeat" description="ANK" evidence="3">
    <location>
        <begin position="425"/>
        <end position="457"/>
    </location>
</feature>
<dbReference type="OrthoDB" id="496981at2759"/>
<feature type="repeat" description="ANK" evidence="3">
    <location>
        <begin position="280"/>
        <end position="312"/>
    </location>
</feature>
<feature type="region of interest" description="Disordered" evidence="4">
    <location>
        <begin position="1"/>
        <end position="25"/>
    </location>
</feature>
<dbReference type="SUPFAM" id="SSF48403">
    <property type="entry name" value="Ankyrin repeat"/>
    <property type="match status" value="1"/>
</dbReference>
<protein>
    <submittedName>
        <fullName evidence="5">Uncharacterized protein</fullName>
    </submittedName>
</protein>
<dbReference type="AlphaFoldDB" id="A0A0D2WJU4"/>
<dbReference type="PhylomeDB" id="A0A0D2WJU4"/>
<proteinExistence type="predicted"/>
<evidence type="ECO:0000256" key="4">
    <source>
        <dbReference type="SAM" id="MobiDB-lite"/>
    </source>
</evidence>
<dbReference type="InterPro" id="IPR002110">
    <property type="entry name" value="Ankyrin_rpt"/>
</dbReference>
<reference evidence="6" key="1">
    <citation type="submission" date="2011-02" db="EMBL/GenBank/DDBJ databases">
        <title>The Genome Sequence of Capsaspora owczarzaki ATCC 30864.</title>
        <authorList>
            <person name="Russ C."/>
            <person name="Cuomo C."/>
            <person name="Burger G."/>
            <person name="Gray M.W."/>
            <person name="Holland P.W.H."/>
            <person name="King N."/>
            <person name="Lang F.B.F."/>
            <person name="Roger A.J."/>
            <person name="Ruiz-Trillo I."/>
            <person name="Young S.K."/>
            <person name="Zeng Q."/>
            <person name="Gargeya S."/>
            <person name="Alvarado L."/>
            <person name="Berlin A."/>
            <person name="Chapman S.B."/>
            <person name="Chen Z."/>
            <person name="Freedman E."/>
            <person name="Gellesch M."/>
            <person name="Goldberg J."/>
            <person name="Griggs A."/>
            <person name="Gujja S."/>
            <person name="Heilman E."/>
            <person name="Heiman D."/>
            <person name="Howarth C."/>
            <person name="Mehta T."/>
            <person name="Neiman D."/>
            <person name="Pearson M."/>
            <person name="Roberts A."/>
            <person name="Saif S."/>
            <person name="Shea T."/>
            <person name="Shenoy N."/>
            <person name="Sisk P."/>
            <person name="Stolte C."/>
            <person name="Sykes S."/>
            <person name="White J."/>
            <person name="Yandava C."/>
            <person name="Haas B."/>
            <person name="Nusbaum C."/>
            <person name="Birren B."/>
        </authorList>
    </citation>
    <scope>NUCLEOTIDE SEQUENCE</scope>
    <source>
        <strain evidence="6">ATCC 30864</strain>
    </source>
</reference>
<dbReference type="eggNOG" id="KOG4177">
    <property type="taxonomic scope" value="Eukaryota"/>
</dbReference>
<dbReference type="Gene3D" id="1.25.40.20">
    <property type="entry name" value="Ankyrin repeat-containing domain"/>
    <property type="match status" value="2"/>
</dbReference>
<dbReference type="PROSITE" id="PS50088">
    <property type="entry name" value="ANK_REPEAT"/>
    <property type="match status" value="2"/>
</dbReference>
<dbReference type="InParanoid" id="A0A0D2WJU4"/>
<evidence type="ECO:0000313" key="5">
    <source>
        <dbReference type="EMBL" id="KJE90405.1"/>
    </source>
</evidence>
<evidence type="ECO:0000313" key="6">
    <source>
        <dbReference type="Proteomes" id="UP000008743"/>
    </source>
</evidence>
<dbReference type="EMBL" id="KE346361">
    <property type="protein sequence ID" value="KJE90405.1"/>
    <property type="molecule type" value="Genomic_DNA"/>
</dbReference>
<dbReference type="Proteomes" id="UP000008743">
    <property type="component" value="Unassembled WGS sequence"/>
</dbReference>
<dbReference type="SMART" id="SM00248">
    <property type="entry name" value="ANK"/>
    <property type="match status" value="5"/>
</dbReference>
<accession>A0A0D2WJU4</accession>
<dbReference type="STRING" id="595528.A0A0D2WJU4"/>
<name>A0A0D2WJU4_CAPO3</name>
<dbReference type="InterPro" id="IPR036770">
    <property type="entry name" value="Ankyrin_rpt-contain_sf"/>
</dbReference>
<dbReference type="Pfam" id="PF00023">
    <property type="entry name" value="Ank"/>
    <property type="match status" value="1"/>
</dbReference>
<evidence type="ECO:0000256" key="1">
    <source>
        <dbReference type="ARBA" id="ARBA00022737"/>
    </source>
</evidence>
<keyword evidence="1" id="KW-0677">Repeat</keyword>
<organism evidence="5 6">
    <name type="scientific">Capsaspora owczarzaki (strain ATCC 30864)</name>
    <dbReference type="NCBI Taxonomy" id="595528"/>
    <lineage>
        <taxon>Eukaryota</taxon>
        <taxon>Filasterea</taxon>
        <taxon>Capsaspora</taxon>
    </lineage>
</organism>
<feature type="compositionally biased region" description="Polar residues" evidence="4">
    <location>
        <begin position="7"/>
        <end position="25"/>
    </location>
</feature>
<keyword evidence="6" id="KW-1185">Reference proteome</keyword>
<dbReference type="InterPro" id="IPR051165">
    <property type="entry name" value="Multifunctional_ANK_Repeat"/>
</dbReference>
<dbReference type="PANTHER" id="PTHR24123:SF33">
    <property type="entry name" value="PROTEIN HOS4"/>
    <property type="match status" value="1"/>
</dbReference>
<sequence length="464" mass="49138">MRESDRATSLGSNTNPSSRNLYKTPSKTSLLCSLSVWVGSEVQQGPRMATVNDAASAAGSRPLPAHENASDATDADEAGLLEPDAHVDGENESGDESGDDTQQQQQQLNERLRQAIAGNNVDEIHALMQAGAILPEDSPADDPASPFNCMVREVLARVTLATFQLILSMPPQASEMASLGSSVAGLTLTGSLEGASDGRVPVRKSLAPRRLFPDIEMASIAVRRGPEFLRILIAQAPEQMARLVACVDSSNELLIFRTRDAEVIDLLGQLGADMNDTNSWGLTPLYQACNSRNADLVRALLKHGANPNIGSALPRFSAYPVHAAAGTFNAGVLQLLHDAGADFNIGSILGFTPVFSCVAEISAETSSAEVLNTLQVLHRLGCNLNHINSFNENAINTLAGLHAPTVILDSLLQFGLDPTLVSSETNMSPLHAACATGDVELVRALLAHGISPDSLVNKPDLQVY</sequence>
<evidence type="ECO:0000256" key="2">
    <source>
        <dbReference type="ARBA" id="ARBA00023043"/>
    </source>
</evidence>
<feature type="compositionally biased region" description="Acidic residues" evidence="4">
    <location>
        <begin position="90"/>
        <end position="99"/>
    </location>
</feature>
<dbReference type="Pfam" id="PF12796">
    <property type="entry name" value="Ank_2"/>
    <property type="match status" value="1"/>
</dbReference>